<dbReference type="SMART" id="SM00736">
    <property type="entry name" value="CADG"/>
    <property type="match status" value="5"/>
</dbReference>
<feature type="domain" description="Cadherin" evidence="5">
    <location>
        <begin position="436"/>
        <end position="529"/>
    </location>
</feature>
<keyword evidence="9" id="KW-1185">Reference proteome</keyword>
<comment type="caution">
    <text evidence="8">The sequence shown here is derived from an EMBL/GenBank/DDBJ whole genome shotgun (WGS) entry which is preliminary data.</text>
</comment>
<feature type="domain" description="Cadherin" evidence="5">
    <location>
        <begin position="806"/>
        <end position="902"/>
    </location>
</feature>
<dbReference type="EMBL" id="QKZL01000019">
    <property type="protein sequence ID" value="PZX13104.1"/>
    <property type="molecule type" value="Genomic_DNA"/>
</dbReference>
<evidence type="ECO:0000313" key="8">
    <source>
        <dbReference type="EMBL" id="PZX13104.1"/>
    </source>
</evidence>
<evidence type="ECO:0000259" key="5">
    <source>
        <dbReference type="PROSITE" id="PS50268"/>
    </source>
</evidence>
<dbReference type="InterPro" id="IPR011042">
    <property type="entry name" value="6-blade_b-propeller_TolB-like"/>
</dbReference>
<feature type="domain" description="CBM6" evidence="6">
    <location>
        <begin position="1341"/>
        <end position="1492"/>
    </location>
</feature>
<keyword evidence="3" id="KW-1133">Transmembrane helix</keyword>
<dbReference type="PROSITE" id="PS51820">
    <property type="entry name" value="PA14"/>
    <property type="match status" value="1"/>
</dbReference>
<name>A0A2W7N8C3_9RHOB</name>
<dbReference type="Gene3D" id="2.60.40.60">
    <property type="entry name" value="Cadherins"/>
    <property type="match status" value="4"/>
</dbReference>
<accession>A0A2W7N8C3</accession>
<dbReference type="GO" id="GO:0005509">
    <property type="term" value="F:calcium ion binding"/>
    <property type="evidence" value="ECO:0007669"/>
    <property type="project" value="InterPro"/>
</dbReference>
<evidence type="ECO:0000313" key="9">
    <source>
        <dbReference type="Proteomes" id="UP000248916"/>
    </source>
</evidence>
<evidence type="ECO:0000259" key="7">
    <source>
        <dbReference type="PROSITE" id="PS51820"/>
    </source>
</evidence>
<feature type="domain" description="CBM6" evidence="6">
    <location>
        <begin position="3045"/>
        <end position="3169"/>
    </location>
</feature>
<dbReference type="Gene3D" id="2.60.120.260">
    <property type="entry name" value="Galactose-binding domain-like"/>
    <property type="match status" value="10"/>
</dbReference>
<dbReference type="PROSITE" id="PS51175">
    <property type="entry name" value="CBM6"/>
    <property type="match status" value="8"/>
</dbReference>
<keyword evidence="3" id="KW-0472">Membrane</keyword>
<evidence type="ECO:0000259" key="6">
    <source>
        <dbReference type="PROSITE" id="PS51175"/>
    </source>
</evidence>
<dbReference type="GO" id="GO:0007156">
    <property type="term" value="P:homophilic cell adhesion via plasma membrane adhesion molecules"/>
    <property type="evidence" value="ECO:0007669"/>
    <property type="project" value="InterPro"/>
</dbReference>
<dbReference type="SMART" id="SM00606">
    <property type="entry name" value="CBD_IV"/>
    <property type="match status" value="2"/>
</dbReference>
<dbReference type="PANTHER" id="PTHR24026:SF126">
    <property type="entry name" value="PROTOCADHERIN FAT 4"/>
    <property type="match status" value="1"/>
</dbReference>
<gene>
    <name evidence="8" type="ORF">LX81_03332</name>
</gene>
<feature type="domain" description="CBM6" evidence="6">
    <location>
        <begin position="2879"/>
        <end position="3020"/>
    </location>
</feature>
<dbReference type="InterPro" id="IPR015919">
    <property type="entry name" value="Cadherin-like_sf"/>
</dbReference>
<evidence type="ECO:0000256" key="1">
    <source>
        <dbReference type="ARBA" id="ARBA00022692"/>
    </source>
</evidence>
<evidence type="ECO:0000256" key="3">
    <source>
        <dbReference type="ARBA" id="ARBA00022989"/>
    </source>
</evidence>
<dbReference type="SUPFAM" id="SSF49313">
    <property type="entry name" value="Cadherin-like"/>
    <property type="match status" value="5"/>
</dbReference>
<dbReference type="InterPro" id="IPR002126">
    <property type="entry name" value="Cadherin-like_dom"/>
</dbReference>
<dbReference type="CDD" id="cd11304">
    <property type="entry name" value="Cadherin_repeat"/>
    <property type="match status" value="4"/>
</dbReference>
<dbReference type="Pfam" id="PF03422">
    <property type="entry name" value="CBM_6"/>
    <property type="match status" value="4"/>
</dbReference>
<dbReference type="InterPro" id="IPR006644">
    <property type="entry name" value="Cadg"/>
</dbReference>
<dbReference type="GO" id="GO:0030246">
    <property type="term" value="F:carbohydrate binding"/>
    <property type="evidence" value="ECO:0007669"/>
    <property type="project" value="InterPro"/>
</dbReference>
<dbReference type="SUPFAM" id="SSF50952">
    <property type="entry name" value="Soluble quinoprotein glucose dehydrogenase"/>
    <property type="match status" value="1"/>
</dbReference>
<dbReference type="InterPro" id="IPR005084">
    <property type="entry name" value="CBM6"/>
</dbReference>
<dbReference type="Pfam" id="PF19077">
    <property type="entry name" value="Big_13"/>
    <property type="match status" value="1"/>
</dbReference>
<feature type="domain" description="CBM6" evidence="6">
    <location>
        <begin position="21"/>
        <end position="157"/>
    </location>
</feature>
<feature type="domain" description="CBM6" evidence="6">
    <location>
        <begin position="1629"/>
        <end position="1758"/>
    </location>
</feature>
<dbReference type="SUPFAM" id="SSF63829">
    <property type="entry name" value="Calcium-dependent phosphotriesterase"/>
    <property type="match status" value="1"/>
</dbReference>
<feature type="domain" description="CBM6" evidence="6">
    <location>
        <begin position="266"/>
        <end position="411"/>
    </location>
</feature>
<dbReference type="InterPro" id="IPR008979">
    <property type="entry name" value="Galactose-bd-like_sf"/>
</dbReference>
<dbReference type="CDD" id="cd04080">
    <property type="entry name" value="CBM6_cellulase-like"/>
    <property type="match status" value="1"/>
</dbReference>
<proteinExistence type="predicted"/>
<dbReference type="Gene3D" id="2.60.40.10">
    <property type="entry name" value="Immunoglobulins"/>
    <property type="match status" value="5"/>
</dbReference>
<organism evidence="8 9">
    <name type="scientific">Palleronia aestuarii</name>
    <dbReference type="NCBI Taxonomy" id="568105"/>
    <lineage>
        <taxon>Bacteria</taxon>
        <taxon>Pseudomonadati</taxon>
        <taxon>Pseudomonadota</taxon>
        <taxon>Alphaproteobacteria</taxon>
        <taxon>Rhodobacterales</taxon>
        <taxon>Roseobacteraceae</taxon>
        <taxon>Palleronia</taxon>
    </lineage>
</organism>
<dbReference type="PANTHER" id="PTHR24026">
    <property type="entry name" value="FAT ATYPICAL CADHERIN-RELATED"/>
    <property type="match status" value="1"/>
</dbReference>
<feature type="region of interest" description="Disordered" evidence="4">
    <location>
        <begin position="2606"/>
        <end position="2633"/>
    </location>
</feature>
<dbReference type="SMART" id="SM00112">
    <property type="entry name" value="CA"/>
    <property type="match status" value="4"/>
</dbReference>
<dbReference type="Gene3D" id="2.60.120.430">
    <property type="entry name" value="Galactose-binding lectin"/>
    <property type="match status" value="2"/>
</dbReference>
<keyword evidence="1" id="KW-0812">Transmembrane</keyword>
<feature type="compositionally biased region" description="Basic and acidic residues" evidence="4">
    <location>
        <begin position="1798"/>
        <end position="1807"/>
    </location>
</feature>
<dbReference type="InterPro" id="IPR006584">
    <property type="entry name" value="Cellulose-bd_IV"/>
</dbReference>
<dbReference type="InterPro" id="IPR013783">
    <property type="entry name" value="Ig-like_fold"/>
</dbReference>
<evidence type="ECO:0000256" key="4">
    <source>
        <dbReference type="SAM" id="MobiDB-lite"/>
    </source>
</evidence>
<feature type="domain" description="CBM6" evidence="6">
    <location>
        <begin position="1772"/>
        <end position="1920"/>
    </location>
</feature>
<dbReference type="PROSITE" id="PS50268">
    <property type="entry name" value="CADHERIN_2"/>
    <property type="match status" value="4"/>
</dbReference>
<dbReference type="Pfam" id="PF11721">
    <property type="entry name" value="Malectin"/>
    <property type="match status" value="1"/>
</dbReference>
<dbReference type="Pfam" id="PF16990">
    <property type="entry name" value="CBM_35"/>
    <property type="match status" value="2"/>
</dbReference>
<dbReference type="GO" id="GO:0005886">
    <property type="term" value="C:plasma membrane"/>
    <property type="evidence" value="ECO:0007669"/>
    <property type="project" value="UniProtKB-SubCell"/>
</dbReference>
<dbReference type="Pfam" id="PF05345">
    <property type="entry name" value="He_PIG"/>
    <property type="match status" value="2"/>
</dbReference>
<dbReference type="Gene3D" id="2.120.10.30">
    <property type="entry name" value="TolB, C-terminal domain"/>
    <property type="match status" value="1"/>
</dbReference>
<feature type="domain" description="Cadherin" evidence="5">
    <location>
        <begin position="183"/>
        <end position="267"/>
    </location>
</feature>
<dbReference type="InterPro" id="IPR011041">
    <property type="entry name" value="Quinoprot_gluc/sorb_DH_b-prop"/>
</dbReference>
<dbReference type="InterPro" id="IPR044016">
    <property type="entry name" value="Big_13"/>
</dbReference>
<dbReference type="InterPro" id="IPR037524">
    <property type="entry name" value="PA14/GLEYA"/>
</dbReference>
<feature type="domain" description="Cadherin" evidence="5">
    <location>
        <begin position="1147"/>
        <end position="1241"/>
    </location>
</feature>
<feature type="domain" description="PA14" evidence="7">
    <location>
        <begin position="3156"/>
        <end position="3305"/>
    </location>
</feature>
<protein>
    <submittedName>
        <fullName evidence="8">Carbohydrate binding protein with CBM6 domain</fullName>
    </submittedName>
</protein>
<dbReference type="SUPFAM" id="SSF49785">
    <property type="entry name" value="Galactose-binding domain-like"/>
    <property type="match status" value="9"/>
</dbReference>
<sequence>MSLPLVFQETDFLILDTNDGTVLRSAEQPEPTASNDPAGHDALGLRPGYSGAGYVDLNGGAEAKFSIVVPGAEIEPGTSYSLVMKVANGSTASRPVTILNGGTEVGTVADTRTGAWTQWRTETIEVALAETDANGDYVLTFVQTESQGPNFDAVALVPAGESYSFLDPVFEGEAEFDVMAGRTEIGRVLATDADGQDVGYAITGGADAALFAIDPETGTLSFLTAPVYDAAETGNAYAVEVTATDAAGASTTQTVAVSVAERFEPIYIQAESGTLTSTATGSRFLTQTNEATEGQNAIDAFGLRPGYSGEGYLDFGSTGDAVSYTVDLPEAGSYALHIRYAGTNTRTAQVRIDGEVAATVAFPDTTGDDGSQAFNNWAVQTVTIDLAEGANAIELFLHAGFGPNVDALAITALGDTPDFAPRFTAPGAFALDETTTEIGTVMATDVVEDTRGGGTPGPVSYAITGGADAELVRIDAVTGALSLLEAADFEAKDSYSIEVTAYDAVGNGTSQSVSVSVADIDEAPSVPLYAGASILASDIAAGTVLGTVTATDPEGAEISYTLSDPRFEIAGGQIFVAEGAVFATGEAIALTVTASDGTLSAQSEIALAVEAPVTPETPDIVRDVLFSEADLSSYAGTQDGGSDVVVSEDGAALSLNDNNWKRAALGEAYEITATSRLSVDIQIGANAPELVAVGFDLDNDPFDTDQSLYLLDGTDGQSRFLDLKGSGTDLGDGWVRYVIDLSAHAGKSIDTLVFVSDDDSASRDGLGSVTFSNVQLVEDGVAEPGNAAPAVIGGGLVDIDVDEGGAVEIDLPFVDPEGAALSYTFAVTDADGTDVTALFPDLAIDGAAITGTLPRRPGSYTVTVTADDGAEANAVTSDSFALTIADVNDAPVATDAALEPYFGAVDAAFEAIDVASFASYFTDPEGGELVLGIDPATLPAGLSFDPATGLITGTPVAGGSYDVVVTATDPGGLTARLTINLDIEGEAGPEVFTIEAEDFTGLDDAQNFYTAAAVGASGDQLIRTNVHRAGSVTTDLSAGGVPDGYYTLSITVYDETDGAARFSIYVDGATIVDEASFDDAGTWLNGDGVTGRGNGGQAGNRKTITFDTVIRVEAGTVLTLTGQADGEALRIDQIALTAAEPVNLAPEAPVLEGTLVAENAPGAVIGTLSSVDPDGDAVTFSTDDARFVIEGTTLRLADGVALDHEAEETVSVVVTATDATGLSQSATLAIDVADVNEAPRLAEGAALPALELGAGTGGSVDLAAALGATDPDGDAVLYGARLAGGAPLPAGLTVENGILTVAGDVARGSYEIEVFATDGELESESVSFTVEIGDAPDFEPITIQAEDGTLTLLDDGSNTNVTVVRDPDNLESNPALSNGLRPDFTGDGYLDFGDTAGDSMAFSVSVPSAGIYEFAIRYASNSDRPLSFTVNGEAQTLPFAATGTNVAGPTEGFNNWDVQTVSVALQAGENTFSLAIPAGATTGPNIDAITITRPQTDTSADADDQPLFLSGPDTDLNETQAASINFNLAGIDADIVRTEISFDGGITRQEVFPDADGDLVVDGSALAPGSYTAIAYVTDAAGNVASTTMSIVIAEAEVESPAAFTIQGEDATRVFVDDTGLPTDGAFTRVVDAENPDAFGNFRAGAVGNAYMDFGSNPGDAITFTIEAPRAGTYEVAFRYANGGTANRPLELSVNGDDGALLDFAPGPVVGTGTTANGWESWVVQKVEVTLEAGVNQIRLEMPAGATGGPNIDEATFTYLEEDTSEPTPFSVTIEAETFVVADQGTADTVARSAANPEPRDLPRDADGNGIWDGATGTGYLDMGSQVGDAARFTVDVPEAGTYTLAIRYSNGGGGANGDRPMTLSGAGETLTVSFPGTGVEGWDNWQVVEVEVDLVAGSNTLTLANTLASGPNLDNVTISRGDPDAETRDIVRFEEVVKINFEPAEDQGFQGLPAGYATPAGYLADTGAAFGDRGNGFSYGWVSEASVADGTANGTTPQAQPANAHWYKGTVSDASDLQKTYAHFEYPGAQGDISRAWEMALENGTYQVTLSVGDTAGAFDSLYAINVEGQNFMPDWVPANSIDGALEGGFRSTLVTGMVTVEDGRLTIDSIGGQNTEIQYLEIERVPDITPDDGQSADQNYSRFVAPVAATNDGQVSIALGADGALPTGIDPTASFVIGVELTGGDQRGPNVAYVDNVVLVNTLTGEEVAIDVQVSGGADSLTIRPLADLDENTSYTLKIRDVVDLGSVTDPNAPLRQMQDLTTTFVTGETPEDVAREVAFDTATLLDGFADGAFGYTSIEFGPDGKLYVATIMGDVHRWDVNADGSIDRTSQETLSLDYLNEDGGRRGIIGFVFDPEDANTIWITDNAPIPRESKSFDIAEFSGRISKITLGENGDFGTATAEAFASGLPRSGGDHLTNSLEFRANPAAGQTGEPAYLLYLTQGSNSAGGSPDAAWGLRPERLLNAAVLEVDRTKEPPAGGFDLRTEPLVDDNPISTSPADEFNEDGTYPGFYNPYADDAPVKIFATGVRNAYDLVWHSNGNLYLPTNGTASGAKTPQDPDQADFDTTITNSPKQYDYFFTATEGGYYGHPNPLRDEWILNGGNPTDGADPNEVVGGNDGNRNTDGYAPGVQPDEAYDVEGIYNLGYNRSPNGVTEYTGNAFGSNLKGAVLFVQFSVGDNVRVINVDETGAITGDDVLRRPDGSVIDNYIDPLDIIENPVTGQLYLMTLNRGTGASQLILLTPAPGGVTQDLSADETGDLALLAFDVSDPSAAIFEVTGLDDDITALRVSFDGGPATTVTLDAENRFTIDLSDLEGEIRAVLEVTDDALNTAAAATDFTLGEAPQADYLSLLTIQAEDRTPGDGTAVLLPTSPEAQIVIRDASNLETTSGLEYGLRAGAFGVDGNTDNSDGVLGGYADFGSTNADFLTFAFDVSPENAGDAILRFRYANGGTADRPLQVEVNGTIVTLAPFAPTGTGEAAWSTWQIVEVPATLAGGANTVTLRAISNTGPNIDQLEILVPPATEEPEAPDADGTEIVNGVVYDIYEAENAALDGALTIADPRNQSGEFVDFVGTADQSITWDVTVGTAGSYALDILYALGAGKAARPMSLTINGVAAGTLDFAANSNTGENVWGPQSAVVTLAAGTNTITVTAPDGNGPNVDYLRVSRSTVTEFVADPAEIDGSGRIELEATDGSAQTLSGSEVAFHFTVSETGPYRIATAANPGAPDGQGLTWFLNGEQVDATGFPGSGEAAAEAIVLTLEAGTEYVLRAVSDAPGASALDYLDISPAPGNPDADIAIQSGDPSYFDNRLHFSYIENPDPNPNDTISARDMKETGTVRISNTGTEPLDIADVLLTGPFRITSGTLEGRSIAPGAFLDVTVAFDRAAYTPPTGTNAQIDATSTVFKGQLRIQTNDAEDPIADIDLAGFWQRIPEGGQEPNVNEVWEVFGFGNRIEGLSLRGGGENSTLDTRDVFAQTDETEVLSPYWRLADGVTQARITQIAAYHGPSGADIALHNPGNKGSAFTLSNHQGTDNQRILPNNANGSGFATGTFDAARIPDGWQGDDVFGIRMAGLSTDPRLNPAGPIVVEGAQQGHTVKMFQALDAEGRVIPNVYLGVMDYTGINYDYNDNMFVIEGVAPAGFGQSVAISGLDDAAADDRLVFTSIDQPANATQEFRDEAVVTIGNDGFVPLAISDVILGDTANYEIVGNIPASIPAGGSIALTVRFIGTHAGTTAGAELITSTLTIVTDDPETPNSVIQLAGIAQEFSERNSEPDVALIVEAFGYSTDMALAELANGGRVEAVGDEVLMPYLQKLDPLADIEVIQIAAFLNQGNVARLGVHGLGSSATTGLMAGDDQQGQTLLPDGLVFGPGDTGGVARGTITGTEPFGLRVTVDGRPTYASWTDPEINRIDPDFGQLVDDAAGHLIRFFQARDASGAVIAGTYIAIQDYPGAGNYDYNDHMFVITNVAPHALTAEEDADGDGVNDALVADVDADGTIDFFDPDVAPDTPEDPEPPQSPDGFVLGVNFGGGAITDDPVLGVDLIAQTDPRVTVTGSVNPAQGVDARSDPNGQGTVAGSAFRTYEDGSDWTAAIEVPNGTYRVVLYTYEPYWNVAGRRQFDATVNGQQVLTDFDAFAEAGGDTPIAVEVVVTVTNGTIEIDLVADLDNAPLSAVTVHEYAPDTGGDGQTPHLGEPFQIGSAAITIDASDYDEGGQGVAYNDMPGLQGGDTGGRPGSDVEQTSAGHIGWINNGEWLEYTVDVAQAGLYDLDFLAAFGGSGARSISASFAKDGLVYEETGPVGVDPTGGWATFAPTDSVQVALEAGVQVMRVTFSGGSQDLASISLTPSFSAMAASTFATSVQPMPEATAEYDLADTDPALLDDDADGGLGHVFGHDLIS</sequence>
<feature type="region of interest" description="Disordered" evidence="4">
    <location>
        <begin position="1790"/>
        <end position="1809"/>
    </location>
</feature>
<dbReference type="RefSeq" id="WP_170133987.1">
    <property type="nucleotide sequence ID" value="NZ_QKZL01000019.1"/>
</dbReference>
<keyword evidence="2" id="KW-0732">Signal</keyword>
<feature type="domain" description="CBM6" evidence="6">
    <location>
        <begin position="4204"/>
        <end position="4346"/>
    </location>
</feature>
<dbReference type="Proteomes" id="UP000248916">
    <property type="component" value="Unassembled WGS sequence"/>
</dbReference>
<evidence type="ECO:0000256" key="2">
    <source>
        <dbReference type="ARBA" id="ARBA00022729"/>
    </source>
</evidence>
<reference evidence="8 9" key="1">
    <citation type="submission" date="2018-06" db="EMBL/GenBank/DDBJ databases">
        <title>Genomic Encyclopedia of Archaeal and Bacterial Type Strains, Phase II (KMG-II): from individual species to whole genera.</title>
        <authorList>
            <person name="Goeker M."/>
        </authorList>
    </citation>
    <scope>NUCLEOTIDE SEQUENCE [LARGE SCALE GENOMIC DNA]</scope>
    <source>
        <strain evidence="8 9">DSM 22009</strain>
    </source>
</reference>
<dbReference type="InterPro" id="IPR021720">
    <property type="entry name" value="Malectin_dom"/>
</dbReference>